<keyword evidence="2" id="KW-1003">Cell membrane</keyword>
<evidence type="ECO:0000313" key="8">
    <source>
        <dbReference type="Proteomes" id="UP000253345"/>
    </source>
</evidence>
<protein>
    <submittedName>
        <fullName evidence="7">L-lysine exporter family protein LysE/ArgO</fullName>
    </submittedName>
</protein>
<dbReference type="Proteomes" id="UP000253345">
    <property type="component" value="Unassembled WGS sequence"/>
</dbReference>
<sequence>MSAYLAGFGTSLSLIVAIGAQNAFVLKQGLLRHHVFATCAFCALSDALLITAGVMGAGAIASSAPWFLEVMRWGGVIFLLAYGAKAFLAAWRGGAALKAGQGAASLGATLAVIAALTWLNPHVWLDTVVLLGSISSGWPDKTGFLIGAVSGSIIFFFALGYGARLLAPVFAKPIAWQVLDVLVGLVMWSIALGLILHG</sequence>
<keyword evidence="3 6" id="KW-0812">Transmembrane</keyword>
<gene>
    <name evidence="7" type="ORF">DFP89_101453</name>
</gene>
<dbReference type="EMBL" id="QPJL01000001">
    <property type="protein sequence ID" value="RCW89014.1"/>
    <property type="molecule type" value="Genomic_DNA"/>
</dbReference>
<evidence type="ECO:0000256" key="1">
    <source>
        <dbReference type="ARBA" id="ARBA00004651"/>
    </source>
</evidence>
<evidence type="ECO:0000256" key="4">
    <source>
        <dbReference type="ARBA" id="ARBA00022989"/>
    </source>
</evidence>
<evidence type="ECO:0000256" key="2">
    <source>
        <dbReference type="ARBA" id="ARBA00022475"/>
    </source>
</evidence>
<feature type="transmembrane region" description="Helical" evidence="6">
    <location>
        <begin position="144"/>
        <end position="162"/>
    </location>
</feature>
<dbReference type="PANTHER" id="PTHR30086">
    <property type="entry name" value="ARGININE EXPORTER PROTEIN ARGO"/>
    <property type="match status" value="1"/>
</dbReference>
<evidence type="ECO:0000256" key="6">
    <source>
        <dbReference type="SAM" id="Phobius"/>
    </source>
</evidence>
<dbReference type="OrthoDB" id="5638726at2"/>
<accession>A0A368ZET3</accession>
<keyword evidence="4 6" id="KW-1133">Transmembrane helix</keyword>
<feature type="transmembrane region" description="Helical" evidence="6">
    <location>
        <begin position="103"/>
        <end position="124"/>
    </location>
</feature>
<keyword evidence="8" id="KW-1185">Reference proteome</keyword>
<name>A0A368ZET3_9RHOB</name>
<evidence type="ECO:0000256" key="3">
    <source>
        <dbReference type="ARBA" id="ARBA00022692"/>
    </source>
</evidence>
<organism evidence="7 8">
    <name type="scientific">Paracoccus lutimaris</name>
    <dbReference type="NCBI Taxonomy" id="1490030"/>
    <lineage>
        <taxon>Bacteria</taxon>
        <taxon>Pseudomonadati</taxon>
        <taxon>Pseudomonadota</taxon>
        <taxon>Alphaproteobacteria</taxon>
        <taxon>Rhodobacterales</taxon>
        <taxon>Paracoccaceae</taxon>
        <taxon>Paracoccus</taxon>
    </lineage>
</organism>
<dbReference type="Pfam" id="PF01810">
    <property type="entry name" value="LysE"/>
    <property type="match status" value="1"/>
</dbReference>
<comment type="caution">
    <text evidence="7">The sequence shown here is derived from an EMBL/GenBank/DDBJ whole genome shotgun (WGS) entry which is preliminary data.</text>
</comment>
<feature type="transmembrane region" description="Helical" evidence="6">
    <location>
        <begin position="6"/>
        <end position="26"/>
    </location>
</feature>
<evidence type="ECO:0000313" key="7">
    <source>
        <dbReference type="EMBL" id="RCW89014.1"/>
    </source>
</evidence>
<keyword evidence="5 6" id="KW-0472">Membrane</keyword>
<feature type="transmembrane region" description="Helical" evidence="6">
    <location>
        <begin position="174"/>
        <end position="196"/>
    </location>
</feature>
<comment type="subcellular location">
    <subcellularLocation>
        <location evidence="1">Cell membrane</location>
        <topology evidence="1">Multi-pass membrane protein</topology>
    </subcellularLocation>
</comment>
<reference evidence="7 8" key="1">
    <citation type="submission" date="2018-07" db="EMBL/GenBank/DDBJ databases">
        <title>Genomic Encyclopedia of Type Strains, Phase III (KMG-III): the genomes of soil and plant-associated and newly described type strains.</title>
        <authorList>
            <person name="Whitman W."/>
        </authorList>
    </citation>
    <scope>NUCLEOTIDE SEQUENCE [LARGE SCALE GENOMIC DNA]</scope>
    <source>
        <strain evidence="7 8">CECT 8525</strain>
    </source>
</reference>
<evidence type="ECO:0000256" key="5">
    <source>
        <dbReference type="ARBA" id="ARBA00023136"/>
    </source>
</evidence>
<dbReference type="GO" id="GO:0015171">
    <property type="term" value="F:amino acid transmembrane transporter activity"/>
    <property type="evidence" value="ECO:0007669"/>
    <property type="project" value="TreeGrafter"/>
</dbReference>
<feature type="transmembrane region" description="Helical" evidence="6">
    <location>
        <begin position="35"/>
        <end position="61"/>
    </location>
</feature>
<dbReference type="InterPro" id="IPR001123">
    <property type="entry name" value="LeuE-type"/>
</dbReference>
<dbReference type="AlphaFoldDB" id="A0A368ZET3"/>
<dbReference type="PANTHER" id="PTHR30086:SF20">
    <property type="entry name" value="ARGININE EXPORTER PROTEIN ARGO-RELATED"/>
    <property type="match status" value="1"/>
</dbReference>
<proteinExistence type="predicted"/>
<dbReference type="RefSeq" id="WP_114347737.1">
    <property type="nucleotide sequence ID" value="NZ_QPJL01000001.1"/>
</dbReference>
<dbReference type="GO" id="GO:0005886">
    <property type="term" value="C:plasma membrane"/>
    <property type="evidence" value="ECO:0007669"/>
    <property type="project" value="UniProtKB-SubCell"/>
</dbReference>
<feature type="transmembrane region" description="Helical" evidence="6">
    <location>
        <begin position="73"/>
        <end position="91"/>
    </location>
</feature>